<dbReference type="SMART" id="SM00388">
    <property type="entry name" value="HisKA"/>
    <property type="match status" value="1"/>
</dbReference>
<keyword evidence="8 11" id="KW-1133">Transmembrane helix</keyword>
<evidence type="ECO:0000256" key="7">
    <source>
        <dbReference type="ARBA" id="ARBA00022777"/>
    </source>
</evidence>
<dbReference type="InterPro" id="IPR050428">
    <property type="entry name" value="TCS_sensor_his_kinase"/>
</dbReference>
<evidence type="ECO:0000256" key="11">
    <source>
        <dbReference type="SAM" id="Phobius"/>
    </source>
</evidence>
<gene>
    <name evidence="13" type="ORF">GCM10017161_31070</name>
</gene>
<comment type="catalytic activity">
    <reaction evidence="1">
        <text>ATP + protein L-histidine = ADP + protein N-phospho-L-histidine.</text>
        <dbReference type="EC" id="2.7.13.3"/>
    </reaction>
</comment>
<dbReference type="AlphaFoldDB" id="A0A919BP01"/>
<dbReference type="EMBL" id="BNCK01000007">
    <property type="protein sequence ID" value="GHG00216.1"/>
    <property type="molecule type" value="Genomic_DNA"/>
</dbReference>
<dbReference type="InterPro" id="IPR004358">
    <property type="entry name" value="Sig_transdc_His_kin-like_C"/>
</dbReference>
<dbReference type="PANTHER" id="PTHR45436:SF8">
    <property type="entry name" value="HISTIDINE KINASE"/>
    <property type="match status" value="1"/>
</dbReference>
<dbReference type="PANTHER" id="PTHR45436">
    <property type="entry name" value="SENSOR HISTIDINE KINASE YKOH"/>
    <property type="match status" value="1"/>
</dbReference>
<keyword evidence="9 11" id="KW-0472">Membrane</keyword>
<dbReference type="InterPro" id="IPR003661">
    <property type="entry name" value="HisK_dim/P_dom"/>
</dbReference>
<proteinExistence type="predicted"/>
<feature type="transmembrane region" description="Helical" evidence="11">
    <location>
        <begin position="141"/>
        <end position="164"/>
    </location>
</feature>
<feature type="coiled-coil region" evidence="10">
    <location>
        <begin position="198"/>
        <end position="261"/>
    </location>
</feature>
<dbReference type="InterPro" id="IPR036890">
    <property type="entry name" value="HATPase_C_sf"/>
</dbReference>
<feature type="domain" description="Histidine kinase" evidence="12">
    <location>
        <begin position="225"/>
        <end position="433"/>
    </location>
</feature>
<dbReference type="SMART" id="SM00387">
    <property type="entry name" value="HATPase_c"/>
    <property type="match status" value="1"/>
</dbReference>
<keyword evidence="6 11" id="KW-0812">Transmembrane</keyword>
<evidence type="ECO:0000313" key="14">
    <source>
        <dbReference type="Proteomes" id="UP000623842"/>
    </source>
</evidence>
<dbReference type="SUPFAM" id="SSF55874">
    <property type="entry name" value="ATPase domain of HSP90 chaperone/DNA topoisomerase II/histidine kinase"/>
    <property type="match status" value="1"/>
</dbReference>
<comment type="caution">
    <text evidence="13">The sequence shown here is derived from an EMBL/GenBank/DDBJ whole genome shotgun (WGS) entry which is preliminary data.</text>
</comment>
<evidence type="ECO:0000256" key="4">
    <source>
        <dbReference type="ARBA" id="ARBA00022553"/>
    </source>
</evidence>
<organism evidence="13 14">
    <name type="scientific">Thalassotalea marina</name>
    <dbReference type="NCBI Taxonomy" id="1673741"/>
    <lineage>
        <taxon>Bacteria</taxon>
        <taxon>Pseudomonadati</taxon>
        <taxon>Pseudomonadota</taxon>
        <taxon>Gammaproteobacteria</taxon>
        <taxon>Alteromonadales</taxon>
        <taxon>Colwelliaceae</taxon>
        <taxon>Thalassotalea</taxon>
    </lineage>
</organism>
<evidence type="ECO:0000256" key="8">
    <source>
        <dbReference type="ARBA" id="ARBA00022989"/>
    </source>
</evidence>
<dbReference type="GO" id="GO:0000155">
    <property type="term" value="F:phosphorelay sensor kinase activity"/>
    <property type="evidence" value="ECO:0007669"/>
    <property type="project" value="InterPro"/>
</dbReference>
<reference evidence="13" key="2">
    <citation type="submission" date="2020-09" db="EMBL/GenBank/DDBJ databases">
        <authorList>
            <person name="Sun Q."/>
            <person name="Kim S."/>
        </authorList>
    </citation>
    <scope>NUCLEOTIDE SEQUENCE</scope>
    <source>
        <strain evidence="13">KCTC 42731</strain>
    </source>
</reference>
<dbReference type="InterPro" id="IPR005467">
    <property type="entry name" value="His_kinase_dom"/>
</dbReference>
<dbReference type="InterPro" id="IPR036097">
    <property type="entry name" value="HisK_dim/P_sf"/>
</dbReference>
<dbReference type="Gene3D" id="3.30.565.10">
    <property type="entry name" value="Histidine kinase-like ATPase, C-terminal domain"/>
    <property type="match status" value="1"/>
</dbReference>
<dbReference type="Gene3D" id="6.10.340.10">
    <property type="match status" value="1"/>
</dbReference>
<dbReference type="PROSITE" id="PS50109">
    <property type="entry name" value="HIS_KIN"/>
    <property type="match status" value="1"/>
</dbReference>
<keyword evidence="10" id="KW-0175">Coiled coil</keyword>
<feature type="transmembrane region" description="Helical" evidence="11">
    <location>
        <begin position="12"/>
        <end position="30"/>
    </location>
</feature>
<dbReference type="RefSeq" id="WP_189772463.1">
    <property type="nucleotide sequence ID" value="NZ_BNCK01000007.1"/>
</dbReference>
<dbReference type="PRINTS" id="PR00344">
    <property type="entry name" value="BCTRLSENSOR"/>
</dbReference>
<evidence type="ECO:0000256" key="5">
    <source>
        <dbReference type="ARBA" id="ARBA00022679"/>
    </source>
</evidence>
<protein>
    <recommendedName>
        <fullName evidence="3">histidine kinase</fullName>
        <ecNumber evidence="3">2.7.13.3</ecNumber>
    </recommendedName>
</protein>
<comment type="subcellular location">
    <subcellularLocation>
        <location evidence="2">Membrane</location>
    </subcellularLocation>
</comment>
<dbReference type="EC" id="2.7.13.3" evidence="3"/>
<evidence type="ECO:0000256" key="1">
    <source>
        <dbReference type="ARBA" id="ARBA00000085"/>
    </source>
</evidence>
<sequence length="433" mass="47710">MLKLSITHQTWLLSFALTLVLVVLVTPLVLNDNELDQAPISQISEKISTAFYTGGINNVEREYAELATNVYVGIKDQHGNFVTSNLDKTFSNYLHEMTKAELDHVSGKSSVNFLHHLTNLPDGFTLYVAIWQAPEKQDNPILLAGLFLGSVTIAAVLSLIWGVIIRRRLQSINQLTSQIIRSGDVSLRLPSSSSSKDFNELECNLNSMLNKIETLMEDARSTGDAIAHDLRAPLTRLKGKLETLSSQSDNLDQQLHEAHQEIDHIVTIFNALLRLSILESGKQMIKLSPVAVSTIVQDVVELYEPLADDKKVLMEFTCHDVIVNADKQLLFQAICNVVDNAVKFAPEGSKVSVVVENRQHVHITVADSGAGVTPANINKLTERFFRGDESRTLAGTGLGLSLVKAVITLHQGQLEFADNHPGLIVTITLPKLQ</sequence>
<dbReference type="Proteomes" id="UP000623842">
    <property type="component" value="Unassembled WGS sequence"/>
</dbReference>
<keyword evidence="7" id="KW-0418">Kinase</keyword>
<dbReference type="SUPFAM" id="SSF47384">
    <property type="entry name" value="Homodimeric domain of signal transducing histidine kinase"/>
    <property type="match status" value="1"/>
</dbReference>
<evidence type="ECO:0000256" key="9">
    <source>
        <dbReference type="ARBA" id="ARBA00023136"/>
    </source>
</evidence>
<keyword evidence="5" id="KW-0808">Transferase</keyword>
<keyword evidence="14" id="KW-1185">Reference proteome</keyword>
<dbReference type="GO" id="GO:0005886">
    <property type="term" value="C:plasma membrane"/>
    <property type="evidence" value="ECO:0007669"/>
    <property type="project" value="TreeGrafter"/>
</dbReference>
<dbReference type="CDD" id="cd00082">
    <property type="entry name" value="HisKA"/>
    <property type="match status" value="1"/>
</dbReference>
<evidence type="ECO:0000259" key="12">
    <source>
        <dbReference type="PROSITE" id="PS50109"/>
    </source>
</evidence>
<evidence type="ECO:0000256" key="3">
    <source>
        <dbReference type="ARBA" id="ARBA00012438"/>
    </source>
</evidence>
<evidence type="ECO:0000256" key="6">
    <source>
        <dbReference type="ARBA" id="ARBA00022692"/>
    </source>
</evidence>
<dbReference type="Pfam" id="PF00512">
    <property type="entry name" value="HisKA"/>
    <property type="match status" value="1"/>
</dbReference>
<reference evidence="13" key="1">
    <citation type="journal article" date="2014" name="Int. J. Syst. Evol. Microbiol.">
        <title>Complete genome sequence of Corynebacterium casei LMG S-19264T (=DSM 44701T), isolated from a smear-ripened cheese.</title>
        <authorList>
            <consortium name="US DOE Joint Genome Institute (JGI-PGF)"/>
            <person name="Walter F."/>
            <person name="Albersmeier A."/>
            <person name="Kalinowski J."/>
            <person name="Ruckert C."/>
        </authorList>
    </citation>
    <scope>NUCLEOTIDE SEQUENCE</scope>
    <source>
        <strain evidence="13">KCTC 42731</strain>
    </source>
</reference>
<keyword evidence="4" id="KW-0597">Phosphoprotein</keyword>
<evidence type="ECO:0000313" key="13">
    <source>
        <dbReference type="EMBL" id="GHG00216.1"/>
    </source>
</evidence>
<accession>A0A919BP01</accession>
<dbReference type="Pfam" id="PF02518">
    <property type="entry name" value="HATPase_c"/>
    <property type="match status" value="1"/>
</dbReference>
<evidence type="ECO:0000256" key="10">
    <source>
        <dbReference type="SAM" id="Coils"/>
    </source>
</evidence>
<name>A0A919BP01_9GAMM</name>
<dbReference type="Gene3D" id="1.10.287.130">
    <property type="match status" value="1"/>
</dbReference>
<dbReference type="InterPro" id="IPR003594">
    <property type="entry name" value="HATPase_dom"/>
</dbReference>
<evidence type="ECO:0000256" key="2">
    <source>
        <dbReference type="ARBA" id="ARBA00004370"/>
    </source>
</evidence>